<reference evidence="6 7" key="1">
    <citation type="submission" date="2023-02" db="EMBL/GenBank/DDBJ databases">
        <title>Host association and intracellularity evolved multiple times independently in the Rickettsiales.</title>
        <authorList>
            <person name="Castelli M."/>
            <person name="Nardi T."/>
            <person name="Gammuto L."/>
            <person name="Bellinzona G."/>
            <person name="Sabaneyeva E."/>
            <person name="Potekhin A."/>
            <person name="Serra V."/>
            <person name="Petroni G."/>
            <person name="Sassera D."/>
        </authorList>
    </citation>
    <scope>NUCLEOTIDE SEQUENCE [LARGE SCALE GENOMIC DNA]</scope>
    <source>
        <strain evidence="6 7">BOD18</strain>
    </source>
</reference>
<dbReference type="InterPro" id="IPR001892">
    <property type="entry name" value="Ribosomal_uS13"/>
</dbReference>
<evidence type="ECO:0000256" key="2">
    <source>
        <dbReference type="ARBA" id="ARBA00022980"/>
    </source>
</evidence>
<protein>
    <recommendedName>
        <fullName evidence="4">Small ribosomal subunit protein uS13</fullName>
    </recommendedName>
</protein>
<dbReference type="InterPro" id="IPR010979">
    <property type="entry name" value="Ribosomal_uS13-like_H2TH"/>
</dbReference>
<comment type="similarity">
    <text evidence="1 4 5">Belongs to the universal ribosomal protein uS13 family.</text>
</comment>
<keyword evidence="4" id="KW-0699">rRNA-binding</keyword>
<evidence type="ECO:0000313" key="6">
    <source>
        <dbReference type="EMBL" id="MDZ5762252.1"/>
    </source>
</evidence>
<dbReference type="PROSITE" id="PS50159">
    <property type="entry name" value="RIBOSOMAL_S13_2"/>
    <property type="match status" value="1"/>
</dbReference>
<dbReference type="PANTHER" id="PTHR10871">
    <property type="entry name" value="30S RIBOSOMAL PROTEIN S13/40S RIBOSOMAL PROTEIN S18"/>
    <property type="match status" value="1"/>
</dbReference>
<dbReference type="Proteomes" id="UP001293791">
    <property type="component" value="Unassembled WGS sequence"/>
</dbReference>
<keyword evidence="7" id="KW-1185">Reference proteome</keyword>
<evidence type="ECO:0000256" key="1">
    <source>
        <dbReference type="ARBA" id="ARBA00008080"/>
    </source>
</evidence>
<evidence type="ECO:0000256" key="4">
    <source>
        <dbReference type="HAMAP-Rule" id="MF_01315"/>
    </source>
</evidence>
<keyword evidence="4" id="KW-0694">RNA-binding</keyword>
<comment type="caution">
    <text evidence="6">The sequence shown here is derived from an EMBL/GenBank/DDBJ whole genome shotgun (WGS) entry which is preliminary data.</text>
</comment>
<comment type="subunit">
    <text evidence="4">Part of the 30S ribosomal subunit. Forms a loose heterodimer with protein S19. Forms two bridges to the 50S subunit in the 70S ribosome.</text>
</comment>
<accession>A0ABU5L7Z9</accession>
<sequence length="124" mass="13653">MARIAGVNVPTYKKLWVALTYVYGIGNFKSMSICKDAELDPERRVSTLSEVEVGRLRSVIGAKHVVEGDLRRIVSSSIAALKDNGSYRGSRHIKGLPMSSRTRTNARTRRGKRIAIAGKKVAPK</sequence>
<organism evidence="6 7">
    <name type="scientific">Candidatus Cyrtobacter comes</name>
    <dbReference type="NCBI Taxonomy" id="675776"/>
    <lineage>
        <taxon>Bacteria</taxon>
        <taxon>Pseudomonadati</taxon>
        <taxon>Pseudomonadota</taxon>
        <taxon>Alphaproteobacteria</taxon>
        <taxon>Rickettsiales</taxon>
        <taxon>Candidatus Midichloriaceae</taxon>
        <taxon>Candidatus Cyrtobacter</taxon>
    </lineage>
</organism>
<dbReference type="HAMAP" id="MF_01315">
    <property type="entry name" value="Ribosomal_uS13"/>
    <property type="match status" value="1"/>
</dbReference>
<comment type="function">
    <text evidence="4">Located at the top of the head of the 30S subunit, it contacts several helices of the 16S rRNA. In the 70S ribosome it contacts the 23S rRNA (bridge B1a) and protein L5 of the 50S subunit (bridge B1b), connecting the 2 subunits; these bridges are implicated in subunit movement. Contacts the tRNAs in the A and P-sites.</text>
</comment>
<dbReference type="EMBL" id="JARGYT010000031">
    <property type="protein sequence ID" value="MDZ5762252.1"/>
    <property type="molecule type" value="Genomic_DNA"/>
</dbReference>
<gene>
    <name evidence="4" type="primary">rpsM</name>
    <name evidence="6" type="ORF">Cyrtocomes_00628</name>
</gene>
<dbReference type="InterPro" id="IPR027437">
    <property type="entry name" value="Rbsml_uS13_C"/>
</dbReference>
<dbReference type="PIRSF" id="PIRSF002134">
    <property type="entry name" value="Ribosomal_S13"/>
    <property type="match status" value="1"/>
</dbReference>
<dbReference type="Gene3D" id="4.10.910.10">
    <property type="entry name" value="30s ribosomal protein s13, domain 2"/>
    <property type="match status" value="1"/>
</dbReference>
<evidence type="ECO:0000256" key="5">
    <source>
        <dbReference type="RuleBase" id="RU003830"/>
    </source>
</evidence>
<dbReference type="RefSeq" id="WP_322497735.1">
    <property type="nucleotide sequence ID" value="NZ_JARGYT010000031.1"/>
</dbReference>
<dbReference type="PANTHER" id="PTHR10871:SF1">
    <property type="entry name" value="SMALL RIBOSOMAL SUBUNIT PROTEIN US13M"/>
    <property type="match status" value="1"/>
</dbReference>
<evidence type="ECO:0000256" key="3">
    <source>
        <dbReference type="ARBA" id="ARBA00023274"/>
    </source>
</evidence>
<proteinExistence type="inferred from homology"/>
<keyword evidence="3 4" id="KW-0687">Ribonucleoprotein</keyword>
<dbReference type="Pfam" id="PF00416">
    <property type="entry name" value="Ribosomal_S13"/>
    <property type="match status" value="1"/>
</dbReference>
<keyword evidence="2 4" id="KW-0689">Ribosomal protein</keyword>
<name>A0ABU5L7Z9_9RICK</name>
<dbReference type="SUPFAM" id="SSF46946">
    <property type="entry name" value="S13-like H2TH domain"/>
    <property type="match status" value="1"/>
</dbReference>
<keyword evidence="4" id="KW-0820">tRNA-binding</keyword>
<evidence type="ECO:0000313" key="7">
    <source>
        <dbReference type="Proteomes" id="UP001293791"/>
    </source>
</evidence>
<dbReference type="Gene3D" id="1.10.8.50">
    <property type="match status" value="1"/>
</dbReference>
<dbReference type="GO" id="GO:0005840">
    <property type="term" value="C:ribosome"/>
    <property type="evidence" value="ECO:0007669"/>
    <property type="project" value="UniProtKB-KW"/>
</dbReference>